<evidence type="ECO:0000313" key="2">
    <source>
        <dbReference type="EMBL" id="KAK3269149.1"/>
    </source>
</evidence>
<proteinExistence type="predicted"/>
<gene>
    <name evidence="2" type="ORF">CYMTET_22388</name>
    <name evidence="1" type="ORF">CYMTET_43875</name>
</gene>
<evidence type="ECO:0000313" key="1">
    <source>
        <dbReference type="EMBL" id="KAK3246594.1"/>
    </source>
</evidence>
<dbReference type="EMBL" id="LGRX02029661">
    <property type="protein sequence ID" value="KAK3246594.1"/>
    <property type="molecule type" value="Genomic_DNA"/>
</dbReference>
<reference evidence="2" key="2">
    <citation type="submission" date="2023-06" db="EMBL/GenBank/DDBJ databases">
        <title>Long-read-based genome assembly of the green algal bacterivore Cymbomonas tetramitiformis.</title>
        <authorList>
            <person name="Gyaltshen Y."/>
            <person name="Rozenberg A."/>
            <person name="Paasch A."/>
            <person name="Burns J.A."/>
            <person name="Warring S."/>
            <person name="Larson R."/>
            <person name="Maurer-Alcala X."/>
            <person name="Dacks J."/>
            <person name="Kim E."/>
        </authorList>
    </citation>
    <scope>NUCLEOTIDE SEQUENCE</scope>
    <source>
        <strain evidence="2">PLY_AMNH</strain>
    </source>
</reference>
<name>A0AAE0L288_9CHLO</name>
<keyword evidence="3" id="KW-1185">Reference proteome</keyword>
<protein>
    <submittedName>
        <fullName evidence="2">Uncharacterized protein</fullName>
    </submittedName>
</protein>
<evidence type="ECO:0000313" key="3">
    <source>
        <dbReference type="Proteomes" id="UP001190700"/>
    </source>
</evidence>
<sequence length="96" mass="10253">MAHRTYIVGSLPSGYSTVNPLLPVSIECLTATSASFQRASEEVMETAEAAGVGEEMAETVEELRSVVNAANGMATARVTEGLHHLQYILLSTLLEE</sequence>
<reference evidence="2 3" key="1">
    <citation type="journal article" date="2015" name="Genome Biol. Evol.">
        <title>Comparative Genomics of a Bacterivorous Green Alga Reveals Evolutionary Causalities and Consequences of Phago-Mixotrophic Mode of Nutrition.</title>
        <authorList>
            <person name="Burns J.A."/>
            <person name="Paasch A."/>
            <person name="Narechania A."/>
            <person name="Kim E."/>
        </authorList>
    </citation>
    <scope>NUCLEOTIDE SEQUENCE [LARGE SCALE GENOMIC DNA]</scope>
    <source>
        <strain evidence="2">PLY_AMNH</strain>
    </source>
</reference>
<dbReference type="AlphaFoldDB" id="A0AAE0L288"/>
<dbReference type="EMBL" id="LGRX02011206">
    <property type="protein sequence ID" value="KAK3269149.1"/>
    <property type="molecule type" value="Genomic_DNA"/>
</dbReference>
<comment type="caution">
    <text evidence="2">The sequence shown here is derived from an EMBL/GenBank/DDBJ whole genome shotgun (WGS) entry which is preliminary data.</text>
</comment>
<dbReference type="Proteomes" id="UP001190700">
    <property type="component" value="Unassembled WGS sequence"/>
</dbReference>
<organism evidence="2 3">
    <name type="scientific">Cymbomonas tetramitiformis</name>
    <dbReference type="NCBI Taxonomy" id="36881"/>
    <lineage>
        <taxon>Eukaryota</taxon>
        <taxon>Viridiplantae</taxon>
        <taxon>Chlorophyta</taxon>
        <taxon>Pyramimonadophyceae</taxon>
        <taxon>Pyramimonadales</taxon>
        <taxon>Pyramimonadaceae</taxon>
        <taxon>Cymbomonas</taxon>
    </lineage>
</organism>
<accession>A0AAE0L288</accession>